<dbReference type="Proteomes" id="UP000078460">
    <property type="component" value="Unassembled WGS sequence"/>
</dbReference>
<comment type="caution">
    <text evidence="1">The sequence shown here is derived from an EMBL/GenBank/DDBJ whole genome shotgun (WGS) entry which is preliminary data.</text>
</comment>
<evidence type="ECO:0008006" key="3">
    <source>
        <dbReference type="Google" id="ProtNLM"/>
    </source>
</evidence>
<accession>A0A154NAW4</accession>
<sequence>MATIPFDVPHSLGRDEARARIQAGLPKLAEHIPGGGTVSDHWTGTDALTLTIIAMGQSVEAKMDIEDTRIAGTVKVPMMLSMMSGPIADFVKTSAEKMLAKPAA</sequence>
<evidence type="ECO:0000313" key="1">
    <source>
        <dbReference type="EMBL" id="KZB96610.1"/>
    </source>
</evidence>
<dbReference type="OrthoDB" id="8853368at2"/>
<dbReference type="Pfam" id="PF09650">
    <property type="entry name" value="PHA_gran_rgn"/>
    <property type="match status" value="1"/>
</dbReference>
<dbReference type="AlphaFoldDB" id="A0A154NAW4"/>
<dbReference type="EMBL" id="LQCK02000001">
    <property type="protein sequence ID" value="KZB96610.1"/>
    <property type="molecule type" value="Genomic_DNA"/>
</dbReference>
<proteinExistence type="predicted"/>
<organism evidence="1 2">
    <name type="scientific">Sphingomonas melonis TY</name>
    <dbReference type="NCBI Taxonomy" id="621456"/>
    <lineage>
        <taxon>Bacteria</taxon>
        <taxon>Pseudomonadati</taxon>
        <taxon>Pseudomonadota</taxon>
        <taxon>Alphaproteobacteria</taxon>
        <taxon>Sphingomonadales</taxon>
        <taxon>Sphingomonadaceae</taxon>
        <taxon>Sphingomonas</taxon>
    </lineage>
</organism>
<protein>
    <recommendedName>
        <fullName evidence="3">Polyhydroxyalkanoic acid system protein</fullName>
    </recommendedName>
</protein>
<dbReference type="GeneID" id="93798176"/>
<dbReference type="RefSeq" id="WP_017979284.1">
    <property type="nucleotide sequence ID" value="NZ_CP017578.1"/>
</dbReference>
<name>A0A154NAW4_9SPHN</name>
<keyword evidence="2" id="KW-1185">Reference proteome</keyword>
<dbReference type="InterPro" id="IPR013433">
    <property type="entry name" value="PHA_gran_rgn"/>
</dbReference>
<dbReference type="STRING" id="621456.BJP26_10695"/>
<gene>
    <name evidence="1" type="ORF">AVM11_00170</name>
</gene>
<reference evidence="1" key="1">
    <citation type="submission" date="2016-03" db="EMBL/GenBank/DDBJ databases">
        <title>Sphingomonas melonis TY, whole genome shotgun sequencing.</title>
        <authorList>
            <person name="Wang H."/>
            <person name="Zhu P."/>
        </authorList>
    </citation>
    <scope>NUCLEOTIDE SEQUENCE [LARGE SCALE GENOMIC DNA]</scope>
    <source>
        <strain evidence="1">TY</strain>
    </source>
</reference>
<evidence type="ECO:0000313" key="2">
    <source>
        <dbReference type="Proteomes" id="UP000078460"/>
    </source>
</evidence>
<dbReference type="KEGG" id="smy:BJP26_10695"/>